<dbReference type="GO" id="GO:0005886">
    <property type="term" value="C:plasma membrane"/>
    <property type="evidence" value="ECO:0007669"/>
    <property type="project" value="UniProtKB-SubCell"/>
</dbReference>
<reference evidence="8 9" key="1">
    <citation type="submission" date="2019-01" db="EMBL/GenBank/DDBJ databases">
        <title>Bacillus sp. M5HDSG1-1, whole genome shotgun sequence.</title>
        <authorList>
            <person name="Tuo L."/>
        </authorList>
    </citation>
    <scope>NUCLEOTIDE SEQUENCE [LARGE SCALE GENOMIC DNA]</scope>
    <source>
        <strain evidence="8 9">M5HDSG1-1</strain>
    </source>
</reference>
<feature type="transmembrane region" description="Helical" evidence="6">
    <location>
        <begin position="126"/>
        <end position="148"/>
    </location>
</feature>
<feature type="transmembrane region" description="Helical" evidence="6">
    <location>
        <begin position="154"/>
        <end position="177"/>
    </location>
</feature>
<evidence type="ECO:0000256" key="4">
    <source>
        <dbReference type="ARBA" id="ARBA00022989"/>
    </source>
</evidence>
<evidence type="ECO:0000256" key="6">
    <source>
        <dbReference type="SAM" id="Phobius"/>
    </source>
</evidence>
<evidence type="ECO:0000256" key="5">
    <source>
        <dbReference type="ARBA" id="ARBA00023136"/>
    </source>
</evidence>
<keyword evidence="2" id="KW-0813">Transport</keyword>
<dbReference type="PRINTS" id="PR01035">
    <property type="entry name" value="TCRTETA"/>
</dbReference>
<dbReference type="Gene3D" id="1.20.1250.20">
    <property type="entry name" value="MFS general substrate transporter like domains"/>
    <property type="match status" value="1"/>
</dbReference>
<dbReference type="CDD" id="cd17325">
    <property type="entry name" value="MFS_MdtG_SLC18_like"/>
    <property type="match status" value="1"/>
</dbReference>
<dbReference type="SUPFAM" id="SSF103473">
    <property type="entry name" value="MFS general substrate transporter"/>
    <property type="match status" value="1"/>
</dbReference>
<evidence type="ECO:0000259" key="7">
    <source>
        <dbReference type="PROSITE" id="PS50850"/>
    </source>
</evidence>
<dbReference type="InterPro" id="IPR052528">
    <property type="entry name" value="Sugar_transport-like"/>
</dbReference>
<dbReference type="InterPro" id="IPR011701">
    <property type="entry name" value="MFS"/>
</dbReference>
<keyword evidence="3 6" id="KW-0812">Transmembrane</keyword>
<feature type="transmembrane region" description="Helical" evidence="6">
    <location>
        <begin position="69"/>
        <end position="86"/>
    </location>
</feature>
<keyword evidence="9" id="KW-1185">Reference proteome</keyword>
<comment type="subcellular location">
    <subcellularLocation>
        <location evidence="1">Cell membrane</location>
        <topology evidence="1">Multi-pass membrane protein</topology>
    </subcellularLocation>
</comment>
<evidence type="ECO:0000313" key="8">
    <source>
        <dbReference type="EMBL" id="RVT62685.1"/>
    </source>
</evidence>
<dbReference type="EMBL" id="RZTZ01000004">
    <property type="protein sequence ID" value="RVT62685.1"/>
    <property type="molecule type" value="Genomic_DNA"/>
</dbReference>
<gene>
    <name evidence="8" type="ORF">EM808_13040</name>
</gene>
<name>A0A437KB73_9BACI</name>
<keyword evidence="5 6" id="KW-0472">Membrane</keyword>
<proteinExistence type="predicted"/>
<dbReference type="InterPro" id="IPR020846">
    <property type="entry name" value="MFS_dom"/>
</dbReference>
<dbReference type="InterPro" id="IPR036259">
    <property type="entry name" value="MFS_trans_sf"/>
</dbReference>
<feature type="domain" description="Major facilitator superfamily (MFS) profile" evidence="7">
    <location>
        <begin position="2"/>
        <end position="376"/>
    </location>
</feature>
<organism evidence="8 9">
    <name type="scientific">Niallia taxi</name>
    <dbReference type="NCBI Taxonomy" id="2499688"/>
    <lineage>
        <taxon>Bacteria</taxon>
        <taxon>Bacillati</taxon>
        <taxon>Bacillota</taxon>
        <taxon>Bacilli</taxon>
        <taxon>Bacillales</taxon>
        <taxon>Bacillaceae</taxon>
        <taxon>Niallia</taxon>
    </lineage>
</organism>
<dbReference type="PROSITE" id="PS50850">
    <property type="entry name" value="MFS"/>
    <property type="match status" value="1"/>
</dbReference>
<dbReference type="PANTHER" id="PTHR23526:SF4">
    <property type="entry name" value="INTEGRAL MEMBRANE TRANSPORT PROTEIN"/>
    <property type="match status" value="1"/>
</dbReference>
<feature type="transmembrane region" description="Helical" evidence="6">
    <location>
        <begin position="336"/>
        <end position="369"/>
    </location>
</feature>
<feature type="transmembrane region" description="Helical" evidence="6">
    <location>
        <begin position="203"/>
        <end position="223"/>
    </location>
</feature>
<keyword evidence="4 6" id="KW-1133">Transmembrane helix</keyword>
<dbReference type="InterPro" id="IPR001958">
    <property type="entry name" value="Tet-R_TetA/multi-R_MdtG-like"/>
</dbReference>
<sequence length="381" mass="41956">MILKIIIFSVFAFQLIINITRPIITLYASNLGSNTFEIGILTAAFAFFPLLFALQAGRIADKYGDRYPVIFGMIGLAVGMFFPYFFTTIWALYISQFIVGISNIFIAVSLQNVIGNIATESNRDQYFSMFGMAVAAASLIGPILGGYISEHYNYNSVFLVSLLLAIFPIIISFKVPAIKKDVSEKKSIIESIGLLKIPLLKKALFSSALVLYSRDIFVAYFPILAKEADLSNSQIGLVISLQGLAMIIIRFVLPRLLILMSRDFILFISVILAGASFLLIPFTGSLIFYCVFSCLMGFGLGCGQPLSLTTTYNASPLNRTGEVLGLRLSTNRLSQLIAPIFFGLVGSWMGILSVFLFSGFFLIGGSWFLKENKTSSIQMNK</sequence>
<dbReference type="PANTHER" id="PTHR23526">
    <property type="entry name" value="INTEGRAL MEMBRANE TRANSPORT PROTEIN-RELATED"/>
    <property type="match status" value="1"/>
</dbReference>
<evidence type="ECO:0000256" key="3">
    <source>
        <dbReference type="ARBA" id="ARBA00022692"/>
    </source>
</evidence>
<feature type="transmembrane region" description="Helical" evidence="6">
    <location>
        <begin position="92"/>
        <end position="114"/>
    </location>
</feature>
<comment type="caution">
    <text evidence="8">The sequence shown here is derived from an EMBL/GenBank/DDBJ whole genome shotgun (WGS) entry which is preliminary data.</text>
</comment>
<dbReference type="RefSeq" id="WP_127738636.1">
    <property type="nucleotide sequence ID" value="NZ_RZTZ01000004.1"/>
</dbReference>
<evidence type="ECO:0000256" key="1">
    <source>
        <dbReference type="ARBA" id="ARBA00004651"/>
    </source>
</evidence>
<dbReference type="Pfam" id="PF07690">
    <property type="entry name" value="MFS_1"/>
    <property type="match status" value="2"/>
</dbReference>
<accession>A0A437KB73</accession>
<dbReference type="GO" id="GO:0022857">
    <property type="term" value="F:transmembrane transporter activity"/>
    <property type="evidence" value="ECO:0007669"/>
    <property type="project" value="InterPro"/>
</dbReference>
<feature type="transmembrane region" description="Helical" evidence="6">
    <location>
        <begin position="38"/>
        <end position="57"/>
    </location>
</feature>
<protein>
    <submittedName>
        <fullName evidence="8">MFS transporter</fullName>
    </submittedName>
</protein>
<evidence type="ECO:0000313" key="9">
    <source>
        <dbReference type="Proteomes" id="UP000288024"/>
    </source>
</evidence>
<evidence type="ECO:0000256" key="2">
    <source>
        <dbReference type="ARBA" id="ARBA00022448"/>
    </source>
</evidence>
<feature type="transmembrane region" description="Helical" evidence="6">
    <location>
        <begin position="265"/>
        <end position="298"/>
    </location>
</feature>
<dbReference type="AlphaFoldDB" id="A0A437KB73"/>
<feature type="transmembrane region" description="Helical" evidence="6">
    <location>
        <begin position="235"/>
        <end position="253"/>
    </location>
</feature>
<dbReference type="Proteomes" id="UP000288024">
    <property type="component" value="Unassembled WGS sequence"/>
</dbReference>